<proteinExistence type="predicted"/>
<keyword evidence="4" id="KW-1133">Transmembrane helix</keyword>
<keyword evidence="2" id="KW-0863">Zinc-finger</keyword>
<dbReference type="PROSITE" id="PS50089">
    <property type="entry name" value="ZF_RING_2"/>
    <property type="match status" value="1"/>
</dbReference>
<dbReference type="AlphaFoldDB" id="A0A0F9GCP5"/>
<dbReference type="GO" id="GO:0008270">
    <property type="term" value="F:zinc ion binding"/>
    <property type="evidence" value="ECO:0007669"/>
    <property type="project" value="UniProtKB-KW"/>
</dbReference>
<protein>
    <recommendedName>
        <fullName evidence="5">RING-type domain-containing protein</fullName>
    </recommendedName>
</protein>
<feature type="transmembrane region" description="Helical" evidence="4">
    <location>
        <begin position="224"/>
        <end position="240"/>
    </location>
</feature>
<keyword evidence="3" id="KW-0862">Zinc</keyword>
<accession>A0A0F9GCP5</accession>
<organism evidence="6">
    <name type="scientific">marine sediment metagenome</name>
    <dbReference type="NCBI Taxonomy" id="412755"/>
    <lineage>
        <taxon>unclassified sequences</taxon>
        <taxon>metagenomes</taxon>
        <taxon>ecological metagenomes</taxon>
    </lineage>
</organism>
<evidence type="ECO:0000256" key="4">
    <source>
        <dbReference type="SAM" id="Phobius"/>
    </source>
</evidence>
<evidence type="ECO:0000313" key="6">
    <source>
        <dbReference type="EMBL" id="KKL96553.1"/>
    </source>
</evidence>
<dbReference type="InterPro" id="IPR001841">
    <property type="entry name" value="Znf_RING"/>
</dbReference>
<comment type="caution">
    <text evidence="6">The sequence shown here is derived from an EMBL/GenBank/DDBJ whole genome shotgun (WGS) entry which is preliminary data.</text>
</comment>
<evidence type="ECO:0000259" key="5">
    <source>
        <dbReference type="PROSITE" id="PS50089"/>
    </source>
</evidence>
<dbReference type="InterPro" id="IPR017907">
    <property type="entry name" value="Znf_RING_CS"/>
</dbReference>
<keyword evidence="4" id="KW-0472">Membrane</keyword>
<reference evidence="6" key="1">
    <citation type="journal article" date="2015" name="Nature">
        <title>Complex archaea that bridge the gap between prokaryotes and eukaryotes.</title>
        <authorList>
            <person name="Spang A."/>
            <person name="Saw J.H."/>
            <person name="Jorgensen S.L."/>
            <person name="Zaremba-Niedzwiedzka K."/>
            <person name="Martijn J."/>
            <person name="Lind A.E."/>
            <person name="van Eijk R."/>
            <person name="Schleper C."/>
            <person name="Guy L."/>
            <person name="Ettema T.J."/>
        </authorList>
    </citation>
    <scope>NUCLEOTIDE SEQUENCE</scope>
</reference>
<evidence type="ECO:0000256" key="2">
    <source>
        <dbReference type="ARBA" id="ARBA00022771"/>
    </source>
</evidence>
<evidence type="ECO:0000256" key="3">
    <source>
        <dbReference type="ARBA" id="ARBA00022833"/>
    </source>
</evidence>
<feature type="domain" description="RING-type" evidence="5">
    <location>
        <begin position="9"/>
        <end position="56"/>
    </location>
</feature>
<keyword evidence="1" id="KW-0479">Metal-binding</keyword>
<evidence type="ECO:0000256" key="1">
    <source>
        <dbReference type="ARBA" id="ARBA00022723"/>
    </source>
</evidence>
<keyword evidence="4" id="KW-0812">Transmembrane</keyword>
<gene>
    <name evidence="6" type="ORF">LCGC14_1843370</name>
</gene>
<name>A0A0F9GCP5_9ZZZZ</name>
<feature type="non-terminal residue" evidence="6">
    <location>
        <position position="1"/>
    </location>
</feature>
<dbReference type="EMBL" id="LAZR01018402">
    <property type="protein sequence ID" value="KKL96553.1"/>
    <property type="molecule type" value="Genomic_DNA"/>
</dbReference>
<dbReference type="PROSITE" id="PS00518">
    <property type="entry name" value="ZF_RING_1"/>
    <property type="match status" value="1"/>
</dbReference>
<sequence>IEIPNVLKCGRCCDIAIDPIVPASASTEGKTEMICKHFLCRACVETSDEIQCPHDRIKYQETLPDKKTATKIKDFVEKHPHVFNNKSYDKLVEERQSSIPIVIQIHEAIEQRNFDKIRDIVNQIKDEREKSRVLFNMLAKQIEKGNIEVTGKTLVSLMPKKDLILLDRKIPSVEKASLSLREGDIKTGIINSLDKLKDLILEELGKRFAIRAKRLELQIKRLKILYSVLVLFLVSIILIQQRTILTQLRKLYYNNTE</sequence>